<feature type="region of interest" description="Disordered" evidence="1">
    <location>
        <begin position="1"/>
        <end position="63"/>
    </location>
</feature>
<keyword evidence="3" id="KW-1185">Reference proteome</keyword>
<comment type="caution">
    <text evidence="2">The sequence shown here is derived from an EMBL/GenBank/DDBJ whole genome shotgun (WGS) entry which is preliminary data.</text>
</comment>
<feature type="compositionally biased region" description="Acidic residues" evidence="1">
    <location>
        <begin position="30"/>
        <end position="46"/>
    </location>
</feature>
<feature type="region of interest" description="Disordered" evidence="1">
    <location>
        <begin position="419"/>
        <end position="447"/>
    </location>
</feature>
<feature type="compositionally biased region" description="Low complexity" evidence="1">
    <location>
        <begin position="419"/>
        <end position="444"/>
    </location>
</feature>
<dbReference type="OrthoDB" id="2564793at2759"/>
<dbReference type="AlphaFoldDB" id="A0A427YP78"/>
<evidence type="ECO:0000256" key="1">
    <source>
        <dbReference type="SAM" id="MobiDB-lite"/>
    </source>
</evidence>
<feature type="compositionally biased region" description="Polar residues" evidence="1">
    <location>
        <begin position="624"/>
        <end position="634"/>
    </location>
</feature>
<feature type="region of interest" description="Disordered" evidence="1">
    <location>
        <begin position="679"/>
        <end position="757"/>
    </location>
</feature>
<accession>A0A427YP78</accession>
<dbReference type="EMBL" id="RSCD01000005">
    <property type="protein sequence ID" value="RSH92912.1"/>
    <property type="molecule type" value="Genomic_DNA"/>
</dbReference>
<feature type="region of interest" description="Disordered" evidence="1">
    <location>
        <begin position="992"/>
        <end position="1067"/>
    </location>
</feature>
<feature type="compositionally biased region" description="Acidic residues" evidence="1">
    <location>
        <begin position="1014"/>
        <end position="1041"/>
    </location>
</feature>
<organism evidence="2 3">
    <name type="scientific">Saitozyma podzolica</name>
    <dbReference type="NCBI Taxonomy" id="1890683"/>
    <lineage>
        <taxon>Eukaryota</taxon>
        <taxon>Fungi</taxon>
        <taxon>Dikarya</taxon>
        <taxon>Basidiomycota</taxon>
        <taxon>Agaricomycotina</taxon>
        <taxon>Tremellomycetes</taxon>
        <taxon>Tremellales</taxon>
        <taxon>Trimorphomycetaceae</taxon>
        <taxon>Saitozyma</taxon>
    </lineage>
</organism>
<feature type="compositionally biased region" description="Polar residues" evidence="1">
    <location>
        <begin position="499"/>
        <end position="508"/>
    </location>
</feature>
<sequence>MCWTPEPGSPPSDPAAPEEEVPLLDARSELDDEEDEAEDEDEEEDEVPRRKLDKGKGKASDFELPDVPDEVWARVFELYYRDLEDGSLRDSLRHGLAPLLISRQLHSIAVPVLYAHPVLSYRTIAPFLHSIHSRPSNARHVRDLTVRASPLIPKSEPNLVGNSTIHPSLSDLLSRFPRLLSFTLRDTIVLQHADAHALFDALRHIRPKKARLEFRLWDLHDSPVGEDLIAATRASIHSTMMRPLAPGGDESAAGSPGSAFSFGMRDRGSLGGTAVAGSHRAWLEALWDGREVDTPPWWYDPPSRDDAQPAPAAAAAAAGTGAGAGAGAGGNAPAHAPPPGLPQNVQNTLLPPGTATGAVHNWTSALGLHAAGGAGVSSTTGSAPPPVPPTFSYPTSLLSTGRTAPLGIGLASPIGSLTGGAAAPGAAPGTTSGTTTAESSIGTALSRARRMRSDFELSTSHRDRHLRSADVVRRRSQGNIGSLSLVDEDPRERPGVGPSQATPMTLNPDSGFASAPASNPTAGPSTTAESSTLNPVDTTNPGPVMHRKHWQSFAEWYAYLTLVHSPNAAIEIMYSPNYAARHRRWDIDGVRPPPATPLNEMEVARYQRRTLFDARAALRGTRVPTDSSASTTPPRGSDAMSLSDPLAPWADPDVPTSSQEIESLANDTQRDTNALLRTDDGSATHLTPYVPAASSSSSGPVALQHFAIPPATQPLSDDSPAAAPSASQNDGDAATAAGSTPSVPPPRPTARGFIPAGMGFWPRTARARPVASVSSLATTNTSASAGSATQTTAQLATVPAQPAITLNLNRGGVDLGPSHHLAHEMRRLLSDLVSQHWAPTLQALSIVTADPLASFIIRAPRLDLWTQMPVPHIRVQLPRAVNSLAVFKGAKELQRDRLRARRRAGADLDLTPRQTAEINRVVGGDGSGGDLLHEMTRLFEIEVNTMQEMMDDVWMYCGDQLPPQVCRILAGEQQWRDVHAGASYSTPILEAERRNPSYSPDTADFDSPTFTFDSLDEDEDMGEGGGEEAGEGGEEQGDTYDAEAAREQMRRIEERRRMKRGGEGEEA</sequence>
<feature type="compositionally biased region" description="Low complexity" evidence="1">
    <location>
        <begin position="308"/>
        <end position="319"/>
    </location>
</feature>
<feature type="compositionally biased region" description="Basic and acidic residues" evidence="1">
    <location>
        <begin position="47"/>
        <end position="61"/>
    </location>
</feature>
<dbReference type="Proteomes" id="UP000279259">
    <property type="component" value="Unassembled WGS sequence"/>
</dbReference>
<feature type="compositionally biased region" description="Polar residues" evidence="1">
    <location>
        <begin position="516"/>
        <end position="541"/>
    </location>
</feature>
<feature type="compositionally biased region" description="Low complexity" evidence="1">
    <location>
        <begin position="716"/>
        <end position="727"/>
    </location>
</feature>
<evidence type="ECO:0000313" key="2">
    <source>
        <dbReference type="EMBL" id="RSH92912.1"/>
    </source>
</evidence>
<name>A0A427YP78_9TREE</name>
<feature type="compositionally biased region" description="Gly residues" evidence="1">
    <location>
        <begin position="320"/>
        <end position="330"/>
    </location>
</feature>
<reference evidence="2 3" key="1">
    <citation type="submission" date="2018-11" db="EMBL/GenBank/DDBJ databases">
        <title>Genome sequence of Saitozyma podzolica DSM 27192.</title>
        <authorList>
            <person name="Aliyu H."/>
            <person name="Gorte O."/>
            <person name="Ochsenreither K."/>
        </authorList>
    </citation>
    <scope>NUCLEOTIDE SEQUENCE [LARGE SCALE GENOMIC DNA]</scope>
    <source>
        <strain evidence="2 3">DSM 27192</strain>
    </source>
</reference>
<evidence type="ECO:0000313" key="3">
    <source>
        <dbReference type="Proteomes" id="UP000279259"/>
    </source>
</evidence>
<protein>
    <submittedName>
        <fullName evidence="2">Uncharacterized protein</fullName>
    </submittedName>
</protein>
<feature type="region of interest" description="Disordered" evidence="1">
    <location>
        <begin position="619"/>
        <end position="657"/>
    </location>
</feature>
<feature type="region of interest" description="Disordered" evidence="1">
    <location>
        <begin position="468"/>
        <end position="543"/>
    </location>
</feature>
<gene>
    <name evidence="2" type="ORF">EHS25_008358</name>
</gene>
<feature type="compositionally biased region" description="Basic and acidic residues" evidence="1">
    <location>
        <begin position="1043"/>
        <end position="1067"/>
    </location>
</feature>
<feature type="region of interest" description="Disordered" evidence="1">
    <location>
        <begin position="296"/>
        <end position="356"/>
    </location>
</feature>
<feature type="region of interest" description="Disordered" evidence="1">
    <location>
        <begin position="372"/>
        <end position="396"/>
    </location>
</feature>
<proteinExistence type="predicted"/>